<dbReference type="GO" id="GO:0004645">
    <property type="term" value="F:1,4-alpha-oligoglucan phosphorylase activity"/>
    <property type="evidence" value="ECO:0007669"/>
    <property type="project" value="InterPro"/>
</dbReference>
<gene>
    <name evidence="16" type="ORF">DWX18_07040</name>
    <name evidence="14" type="ORF">OJ597_08365</name>
    <name evidence="15" type="ORF">OJ930_06435</name>
</gene>
<dbReference type="NCBIfam" id="NF004490">
    <property type="entry name" value="PRK05820.1"/>
    <property type="match status" value="1"/>
</dbReference>
<dbReference type="Gene3D" id="1.20.970.10">
    <property type="entry name" value="Transferase, Pyrimidine Nucleoside Phosphorylase, Chain C"/>
    <property type="match status" value="1"/>
</dbReference>
<dbReference type="InterPro" id="IPR018090">
    <property type="entry name" value="Pyrmidine_PPas_bac/euk"/>
</dbReference>
<keyword evidence="10" id="KW-0479">Metal-binding</keyword>
<dbReference type="Gene3D" id="3.90.1170.30">
    <property type="entry name" value="Pyrimidine nucleoside phosphorylase-like, C-terminal domain"/>
    <property type="match status" value="1"/>
</dbReference>
<dbReference type="Pfam" id="PF07831">
    <property type="entry name" value="PYNP_C"/>
    <property type="match status" value="1"/>
</dbReference>
<dbReference type="GO" id="GO:0009032">
    <property type="term" value="F:thymidine phosphorylase activity"/>
    <property type="evidence" value="ECO:0007669"/>
    <property type="project" value="TreeGrafter"/>
</dbReference>
<dbReference type="AlphaFoldDB" id="A0A412PMF6"/>
<keyword evidence="8 16" id="KW-0328">Glycosyltransferase</keyword>
<evidence type="ECO:0000256" key="7">
    <source>
        <dbReference type="ARBA" id="ARBA00014680"/>
    </source>
</evidence>
<dbReference type="EMBL" id="JAPAIK010000041">
    <property type="protein sequence ID" value="MCW1072667.1"/>
    <property type="molecule type" value="Genomic_DNA"/>
</dbReference>
<feature type="domain" description="Pyrimidine nucleoside phosphorylase C-terminal" evidence="13">
    <location>
        <begin position="338"/>
        <end position="411"/>
    </location>
</feature>
<dbReference type="GO" id="GO:0006213">
    <property type="term" value="P:pyrimidine nucleoside metabolic process"/>
    <property type="evidence" value="ECO:0007669"/>
    <property type="project" value="InterPro"/>
</dbReference>
<comment type="catalytic activity">
    <reaction evidence="11">
        <text>uridine + phosphate = alpha-D-ribose 1-phosphate + uracil</text>
        <dbReference type="Rhea" id="RHEA:24388"/>
        <dbReference type="ChEBI" id="CHEBI:16704"/>
        <dbReference type="ChEBI" id="CHEBI:17568"/>
        <dbReference type="ChEBI" id="CHEBI:43474"/>
        <dbReference type="ChEBI" id="CHEBI:57720"/>
        <dbReference type="EC" id="2.4.2.2"/>
    </reaction>
</comment>
<evidence type="ECO:0000259" key="13">
    <source>
        <dbReference type="SMART" id="SM00941"/>
    </source>
</evidence>
<dbReference type="InterPro" id="IPR017459">
    <property type="entry name" value="Glycosyl_Trfase_fam3_N_dom"/>
</dbReference>
<comment type="catalytic activity">
    <reaction evidence="12">
        <text>thymidine + phosphate = 2-deoxy-alpha-D-ribose 1-phosphate + thymine</text>
        <dbReference type="Rhea" id="RHEA:16037"/>
        <dbReference type="ChEBI" id="CHEBI:17748"/>
        <dbReference type="ChEBI" id="CHEBI:17821"/>
        <dbReference type="ChEBI" id="CHEBI:43474"/>
        <dbReference type="ChEBI" id="CHEBI:57259"/>
        <dbReference type="EC" id="2.4.2.2"/>
    </reaction>
</comment>
<accession>A0A412PMF6</accession>
<evidence type="ECO:0000256" key="2">
    <source>
        <dbReference type="ARBA" id="ARBA00001958"/>
    </source>
</evidence>
<protein>
    <recommendedName>
        <fullName evidence="7">Pyrimidine-nucleoside phosphorylase</fullName>
        <ecNumber evidence="6">2.4.2.2</ecNumber>
    </recommendedName>
</protein>
<dbReference type="Pfam" id="PF02885">
    <property type="entry name" value="Glycos_trans_3N"/>
    <property type="match status" value="1"/>
</dbReference>
<reference evidence="14 18" key="2">
    <citation type="submission" date="2022-10" db="EMBL/GenBank/DDBJ databases">
        <title>Comparative genomic study of S. anginosus.</title>
        <authorList>
            <person name="Prasad A."/>
            <person name="Ene A."/>
            <person name="Jablonska S."/>
            <person name="Du J."/>
            <person name="Wolfe A.J."/>
            <person name="Putonti C."/>
        </authorList>
    </citation>
    <scope>NUCLEOTIDE SEQUENCE</scope>
    <source>
        <strain evidence="15">UMB6888</strain>
        <strain evidence="14 18">UMB9231</strain>
    </source>
</reference>
<dbReference type="RefSeq" id="WP_024052205.1">
    <property type="nucleotide sequence ID" value="NZ_CP118029.1"/>
</dbReference>
<reference evidence="16 17" key="1">
    <citation type="submission" date="2018-08" db="EMBL/GenBank/DDBJ databases">
        <title>A genome reference for cultivated species of the human gut microbiota.</title>
        <authorList>
            <person name="Zou Y."/>
            <person name="Xue W."/>
            <person name="Luo G."/>
        </authorList>
    </citation>
    <scope>NUCLEOTIDE SEQUENCE [LARGE SCALE GENOMIC DNA]</scope>
    <source>
        <strain evidence="16 17">AF18-38</strain>
    </source>
</reference>
<dbReference type="FunFam" id="3.40.1030.10:FF:000003">
    <property type="entry name" value="Pyrimidine-nucleoside phosphorylase"/>
    <property type="match status" value="1"/>
</dbReference>
<comment type="subunit">
    <text evidence="5">Homodimer.</text>
</comment>
<dbReference type="EMBL" id="JAPAHU010000014">
    <property type="protein sequence ID" value="MCW1042445.1"/>
    <property type="molecule type" value="Genomic_DNA"/>
</dbReference>
<dbReference type="PANTHER" id="PTHR10515">
    <property type="entry name" value="THYMIDINE PHOSPHORYLASE"/>
    <property type="match status" value="1"/>
</dbReference>
<evidence type="ECO:0000256" key="3">
    <source>
        <dbReference type="ARBA" id="ARBA00003877"/>
    </source>
</evidence>
<dbReference type="SUPFAM" id="SSF52418">
    <property type="entry name" value="Nucleoside phosphorylase/phosphoribosyltransferase catalytic domain"/>
    <property type="match status" value="1"/>
</dbReference>
<dbReference type="FunFam" id="1.20.970.10:FF:000002">
    <property type="entry name" value="Pyrimidine-nucleoside phosphorylase"/>
    <property type="match status" value="1"/>
</dbReference>
<comment type="catalytic activity">
    <reaction evidence="1">
        <text>2'-deoxyuridine + phosphate = 2-deoxy-alpha-D-ribose 1-phosphate + uracil</text>
        <dbReference type="Rhea" id="RHEA:22824"/>
        <dbReference type="ChEBI" id="CHEBI:16450"/>
        <dbReference type="ChEBI" id="CHEBI:17568"/>
        <dbReference type="ChEBI" id="CHEBI:43474"/>
        <dbReference type="ChEBI" id="CHEBI:57259"/>
        <dbReference type="EC" id="2.4.2.2"/>
    </reaction>
</comment>
<dbReference type="InterPro" id="IPR000053">
    <property type="entry name" value="Thymidine/pyrmidine_PPase"/>
</dbReference>
<dbReference type="PANTHER" id="PTHR10515:SF0">
    <property type="entry name" value="THYMIDINE PHOSPHORYLASE"/>
    <property type="match status" value="1"/>
</dbReference>
<dbReference type="Proteomes" id="UP001526076">
    <property type="component" value="Unassembled WGS sequence"/>
</dbReference>
<evidence type="ECO:0000313" key="16">
    <source>
        <dbReference type="EMBL" id="RGT60517.1"/>
    </source>
</evidence>
<evidence type="ECO:0000256" key="5">
    <source>
        <dbReference type="ARBA" id="ARBA00011738"/>
    </source>
</evidence>
<organism evidence="16 17">
    <name type="scientific">Streptococcus anginosus</name>
    <dbReference type="NCBI Taxonomy" id="1328"/>
    <lineage>
        <taxon>Bacteria</taxon>
        <taxon>Bacillati</taxon>
        <taxon>Bacillota</taxon>
        <taxon>Bacilli</taxon>
        <taxon>Lactobacillales</taxon>
        <taxon>Streptococcaceae</taxon>
        <taxon>Streptococcus</taxon>
        <taxon>Streptococcus anginosus group</taxon>
    </lineage>
</organism>
<evidence type="ECO:0000256" key="10">
    <source>
        <dbReference type="ARBA" id="ARBA00022723"/>
    </source>
</evidence>
<dbReference type="InterPro" id="IPR036566">
    <property type="entry name" value="PYNP-like_C_sf"/>
</dbReference>
<dbReference type="InterPro" id="IPR013102">
    <property type="entry name" value="PYNP_C"/>
</dbReference>
<evidence type="ECO:0000256" key="1">
    <source>
        <dbReference type="ARBA" id="ARBA00001066"/>
    </source>
</evidence>
<dbReference type="Pfam" id="PF00591">
    <property type="entry name" value="Glycos_transf_3"/>
    <property type="match status" value="1"/>
</dbReference>
<comment type="cofactor">
    <cofactor evidence="2">
        <name>K(+)</name>
        <dbReference type="ChEBI" id="CHEBI:29103"/>
    </cofactor>
</comment>
<dbReference type="PROSITE" id="PS00647">
    <property type="entry name" value="THYMID_PHOSPHORYLASE"/>
    <property type="match status" value="1"/>
</dbReference>
<dbReference type="Proteomes" id="UP001208853">
    <property type="component" value="Unassembled WGS sequence"/>
</dbReference>
<evidence type="ECO:0000256" key="12">
    <source>
        <dbReference type="ARBA" id="ARBA00048525"/>
    </source>
</evidence>
<sequence>MRAVDVIQKKRDGLELTSDEIKWLIEGYVAGTVPDYQMSAFAMAVYFKGMTTREISDLTMTMVGTGQQIDLSAISGIKVDKHSTGGVGDKVTLVLVPLVASFGIPVAKMSGRGLGHTGGTLDKLESIKGFQIERSQEEFIKQVQDIGLSVIGQSDQLVKADKLLYALRDVTATVDTIPLIASSVMSKKIAAGADSILLDVTVGEGAFMKNLDDARALARTMVDLGKAVGRKTTAVITDMSQPLGTSIGNRLEILEALDILQGKGREDVTEFICELGQIMLSLANVEKTVDEVREHLFNGAALQKFEAMVAAQGGDLEDLYSPSSAKYVVEVTADEAGYISELPAMEFGLFAMRLGAGRAVKTDALDFETGIVFEKKVGESIKIGEIVAKIYANAKISQELVTEFKKNVKISNEPKKVQEIIEVIA</sequence>
<dbReference type="GO" id="GO:0046872">
    <property type="term" value="F:metal ion binding"/>
    <property type="evidence" value="ECO:0007669"/>
    <property type="project" value="UniProtKB-KW"/>
</dbReference>
<dbReference type="InterPro" id="IPR036320">
    <property type="entry name" value="Glycosyl_Trfase_fam3_N_dom_sf"/>
</dbReference>
<dbReference type="PIRSF" id="PIRSF000478">
    <property type="entry name" value="TP_PyNP"/>
    <property type="match status" value="1"/>
</dbReference>
<evidence type="ECO:0000256" key="9">
    <source>
        <dbReference type="ARBA" id="ARBA00022679"/>
    </source>
</evidence>
<comment type="similarity">
    <text evidence="4">Belongs to the thymidine/pyrimidine-nucleoside phosphorylase family.</text>
</comment>
<evidence type="ECO:0000256" key="6">
    <source>
        <dbReference type="ARBA" id="ARBA00011889"/>
    </source>
</evidence>
<evidence type="ECO:0000256" key="4">
    <source>
        <dbReference type="ARBA" id="ARBA00006915"/>
    </source>
</evidence>
<dbReference type="InterPro" id="IPR017872">
    <property type="entry name" value="Pyrmidine_PPase_CS"/>
</dbReference>
<name>A0A412PMF6_STRAP</name>
<evidence type="ECO:0000313" key="17">
    <source>
        <dbReference type="Proteomes" id="UP000284046"/>
    </source>
</evidence>
<dbReference type="GO" id="GO:0005829">
    <property type="term" value="C:cytosol"/>
    <property type="evidence" value="ECO:0007669"/>
    <property type="project" value="TreeGrafter"/>
</dbReference>
<comment type="caution">
    <text evidence="16">The sequence shown here is derived from an EMBL/GenBank/DDBJ whole genome shotgun (WGS) entry which is preliminary data.</text>
</comment>
<dbReference type="InterPro" id="IPR000312">
    <property type="entry name" value="Glycosyl_Trfase_fam3"/>
</dbReference>
<evidence type="ECO:0000256" key="11">
    <source>
        <dbReference type="ARBA" id="ARBA00048453"/>
    </source>
</evidence>
<evidence type="ECO:0000313" key="15">
    <source>
        <dbReference type="EMBL" id="MCW1072667.1"/>
    </source>
</evidence>
<dbReference type="Gene3D" id="3.40.1030.10">
    <property type="entry name" value="Nucleoside phosphorylase/phosphoribosyltransferase catalytic domain"/>
    <property type="match status" value="1"/>
</dbReference>
<keyword evidence="9 16" id="KW-0808">Transferase</keyword>
<proteinExistence type="inferred from homology"/>
<dbReference type="InterPro" id="IPR035902">
    <property type="entry name" value="Nuc_phospho_transferase"/>
</dbReference>
<dbReference type="NCBIfam" id="TIGR02644">
    <property type="entry name" value="Y_phosphoryl"/>
    <property type="match status" value="1"/>
</dbReference>
<dbReference type="EC" id="2.4.2.2" evidence="6"/>
<comment type="function">
    <text evidence="3">Catalyzes phosphorolysis of the pyrimidine nucleosides uridine, thymidine and 2'-deoxyuridine with the formation of the corresponding pyrimidine base and ribose-1-phosphate.</text>
</comment>
<dbReference type="EMBL" id="QRWZ01000008">
    <property type="protein sequence ID" value="RGT60517.1"/>
    <property type="molecule type" value="Genomic_DNA"/>
</dbReference>
<evidence type="ECO:0000256" key="8">
    <source>
        <dbReference type="ARBA" id="ARBA00022676"/>
    </source>
</evidence>
<dbReference type="Proteomes" id="UP000284046">
    <property type="component" value="Unassembled WGS sequence"/>
</dbReference>
<evidence type="ECO:0000313" key="18">
    <source>
        <dbReference type="Proteomes" id="UP001526076"/>
    </source>
</evidence>
<dbReference type="SMART" id="SM00941">
    <property type="entry name" value="PYNP_C"/>
    <property type="match status" value="1"/>
</dbReference>
<dbReference type="NCBIfam" id="NF004747">
    <property type="entry name" value="PRK06078.1"/>
    <property type="match status" value="1"/>
</dbReference>
<dbReference type="GO" id="GO:0006206">
    <property type="term" value="P:pyrimidine nucleobase metabolic process"/>
    <property type="evidence" value="ECO:0007669"/>
    <property type="project" value="InterPro"/>
</dbReference>
<dbReference type="SUPFAM" id="SSF54680">
    <property type="entry name" value="Pyrimidine nucleoside phosphorylase C-terminal domain"/>
    <property type="match status" value="1"/>
</dbReference>
<dbReference type="SUPFAM" id="SSF47648">
    <property type="entry name" value="Nucleoside phosphorylase/phosphoribosyltransferase N-terminal domain"/>
    <property type="match status" value="1"/>
</dbReference>
<evidence type="ECO:0000313" key="14">
    <source>
        <dbReference type="EMBL" id="MCW1042445.1"/>
    </source>
</evidence>
<keyword evidence="18" id="KW-1185">Reference proteome</keyword>